<evidence type="ECO:0000313" key="7">
    <source>
        <dbReference type="Proteomes" id="UP001497600"/>
    </source>
</evidence>
<dbReference type="CDD" id="cd03359">
    <property type="entry name" value="LbH_Dynactin_5"/>
    <property type="match status" value="1"/>
</dbReference>
<evidence type="ECO:0000256" key="5">
    <source>
        <dbReference type="ARBA" id="ARBA00034865"/>
    </source>
</evidence>
<protein>
    <recommendedName>
        <fullName evidence="5">Dynactin subunit 5</fullName>
    </recommendedName>
</protein>
<sequence>MSWIETSNGNRISKDSTISGSNRILLSGNTTVHAGVVLKGDVPLASQDSEKVTSSIQIGKYSYLNQGCIIEPPVVSVGTTSKVYGPVRIGSYVIVGTNTEISSASIGNRVLIEDNCKLGNLSIIYDCCYIREGCVVPPRTVIPPFSEVSGTPGIDFAIKSLNNSYRKLIEVEAREKYILG</sequence>
<dbReference type="InterPro" id="IPR011004">
    <property type="entry name" value="Trimer_LpxA-like_sf"/>
</dbReference>
<dbReference type="PANTHER" id="PTHR46126:SF1">
    <property type="entry name" value="DYNACTIN SUBUNIT 5"/>
    <property type="match status" value="1"/>
</dbReference>
<keyword evidence="7" id="KW-1185">Reference proteome</keyword>
<evidence type="ECO:0000313" key="6">
    <source>
        <dbReference type="EMBL" id="CAK7907977.1"/>
    </source>
</evidence>
<evidence type="ECO:0000256" key="1">
    <source>
        <dbReference type="ARBA" id="ARBA00004245"/>
    </source>
</evidence>
<keyword evidence="2" id="KW-0963">Cytoplasm</keyword>
<dbReference type="InterPro" id="IPR047125">
    <property type="entry name" value="DCTN5"/>
</dbReference>
<dbReference type="SUPFAM" id="SSF51161">
    <property type="entry name" value="Trimeric LpxA-like enzymes"/>
    <property type="match status" value="1"/>
</dbReference>
<evidence type="ECO:0000256" key="3">
    <source>
        <dbReference type="ARBA" id="ARBA00023212"/>
    </source>
</evidence>
<comment type="subcellular location">
    <subcellularLocation>
        <location evidence="1">Cytoplasm</location>
        <location evidence="1">Cytoskeleton</location>
    </subcellularLocation>
</comment>
<organism evidence="6 7">
    <name type="scientific">[Candida] anglica</name>
    <dbReference type="NCBI Taxonomy" id="148631"/>
    <lineage>
        <taxon>Eukaryota</taxon>
        <taxon>Fungi</taxon>
        <taxon>Dikarya</taxon>
        <taxon>Ascomycota</taxon>
        <taxon>Saccharomycotina</taxon>
        <taxon>Pichiomycetes</taxon>
        <taxon>Debaryomycetaceae</taxon>
        <taxon>Kurtzmaniella</taxon>
    </lineage>
</organism>
<proteinExistence type="inferred from homology"/>
<dbReference type="Pfam" id="PF21711">
    <property type="entry name" value="DCTN5"/>
    <property type="match status" value="1"/>
</dbReference>
<evidence type="ECO:0000256" key="4">
    <source>
        <dbReference type="ARBA" id="ARBA00034706"/>
    </source>
</evidence>
<accession>A0ABP0ECW4</accession>
<dbReference type="PANTHER" id="PTHR46126">
    <property type="entry name" value="DYNACTIN SUBUNIT 5"/>
    <property type="match status" value="1"/>
</dbReference>
<reference evidence="6 7" key="1">
    <citation type="submission" date="2024-01" db="EMBL/GenBank/DDBJ databases">
        <authorList>
            <consortium name="Genoscope - CEA"/>
            <person name="William W."/>
        </authorList>
    </citation>
    <scope>NUCLEOTIDE SEQUENCE [LARGE SCALE GENOMIC DNA]</scope>
    <source>
        <strain evidence="6 7">29B2s-10</strain>
    </source>
</reference>
<dbReference type="EMBL" id="OZ004257">
    <property type="protein sequence ID" value="CAK7907977.1"/>
    <property type="molecule type" value="Genomic_DNA"/>
</dbReference>
<name>A0ABP0ECW4_9ASCO</name>
<dbReference type="Proteomes" id="UP001497600">
    <property type="component" value="Chromosome E"/>
</dbReference>
<gene>
    <name evidence="6" type="ORF">CAAN4_E07954</name>
</gene>
<dbReference type="Gene3D" id="2.160.10.10">
    <property type="entry name" value="Hexapeptide repeat proteins"/>
    <property type="match status" value="1"/>
</dbReference>
<evidence type="ECO:0000256" key="2">
    <source>
        <dbReference type="ARBA" id="ARBA00022490"/>
    </source>
</evidence>
<keyword evidence="3" id="KW-0206">Cytoskeleton</keyword>
<comment type="similarity">
    <text evidence="4">Belongs to the dynactin subunits 5/6 family. Dynactin subunit 5 subfamily.</text>
</comment>